<feature type="region of interest" description="Disordered" evidence="1">
    <location>
        <begin position="324"/>
        <end position="351"/>
    </location>
</feature>
<proteinExistence type="predicted"/>
<reference evidence="3 4" key="1">
    <citation type="submission" date="2019-06" db="EMBL/GenBank/DDBJ databases">
        <title>Sequencing the genomes of 1000 actinobacteria strains.</title>
        <authorList>
            <person name="Klenk H.-P."/>
        </authorList>
    </citation>
    <scope>NUCLEOTIDE SEQUENCE [LARGE SCALE GENOMIC DNA]</scope>
    <source>
        <strain evidence="3 4">DSM 21776</strain>
    </source>
</reference>
<sequence length="401" mass="43014">MTLHLRDITEADLPAVLSLRNRAFGRLQSGDGGTWWERVAAETLGGRWLGVTDEGGQLVGAGRIRPYEQAWGGRQLQMGGIAGVYVEPSARGQGVATTVTRGLIARMGELGDVVSCLFPTTVSLYRRSGYEVGGVQQRTTYAGPTLRDLGSRPMGRGQTPSPAPRPRRARPDDAEAIHRMLRDDAATHGRSGPMPPSVEKVRRMIELDQLITYVLPDGLVIYDLATEALTVEHLVAATPESAAALWGLVGSGSAAVQTVHTYLDPRDPLTLVLGGLPSEEVHQVPWMARVIDLEAAFGARGFAPVVRAGVDLVVHDDEAPRNSGRWRLSVRDGSGRAERADADPTDDGRPARVGARGLAALWCGWSASRLRLAGLLTDGSPDDDAALDLVFAASPYITEYF</sequence>
<accession>A0A543PM62</accession>
<dbReference type="CDD" id="cd04301">
    <property type="entry name" value="NAT_SF"/>
    <property type="match status" value="1"/>
</dbReference>
<gene>
    <name evidence="3" type="ORF">FHX52_4389</name>
</gene>
<evidence type="ECO:0000313" key="3">
    <source>
        <dbReference type="EMBL" id="TQN45156.1"/>
    </source>
</evidence>
<dbReference type="Pfam" id="PF13530">
    <property type="entry name" value="SCP2_2"/>
    <property type="match status" value="1"/>
</dbReference>
<evidence type="ECO:0000259" key="2">
    <source>
        <dbReference type="PROSITE" id="PS51186"/>
    </source>
</evidence>
<feature type="region of interest" description="Disordered" evidence="1">
    <location>
        <begin position="141"/>
        <end position="171"/>
    </location>
</feature>
<dbReference type="SUPFAM" id="SSF55718">
    <property type="entry name" value="SCP-like"/>
    <property type="match status" value="1"/>
</dbReference>
<dbReference type="PANTHER" id="PTHR37817:SF1">
    <property type="entry name" value="N-ACETYLTRANSFERASE EIS"/>
    <property type="match status" value="1"/>
</dbReference>
<dbReference type="Pfam" id="PF13527">
    <property type="entry name" value="Acetyltransf_9"/>
    <property type="match status" value="1"/>
</dbReference>
<dbReference type="InterPro" id="IPR051554">
    <property type="entry name" value="Acetyltransferase_Eis"/>
</dbReference>
<evidence type="ECO:0000256" key="1">
    <source>
        <dbReference type="SAM" id="MobiDB-lite"/>
    </source>
</evidence>
<dbReference type="AlphaFoldDB" id="A0A543PM62"/>
<organism evidence="3 4">
    <name type="scientific">Humibacillus xanthopallidus</name>
    <dbReference type="NCBI Taxonomy" id="412689"/>
    <lineage>
        <taxon>Bacteria</taxon>
        <taxon>Bacillati</taxon>
        <taxon>Actinomycetota</taxon>
        <taxon>Actinomycetes</taxon>
        <taxon>Micrococcales</taxon>
        <taxon>Intrasporangiaceae</taxon>
        <taxon>Humibacillus</taxon>
    </lineage>
</organism>
<dbReference type="InterPro" id="IPR036527">
    <property type="entry name" value="SCP2_sterol-bd_dom_sf"/>
</dbReference>
<feature type="domain" description="N-acetyltransferase" evidence="2">
    <location>
        <begin position="3"/>
        <end position="159"/>
    </location>
</feature>
<dbReference type="RefSeq" id="WP_141824419.1">
    <property type="nucleotide sequence ID" value="NZ_BAAAQC010000009.1"/>
</dbReference>
<feature type="compositionally biased region" description="Basic and acidic residues" evidence="1">
    <location>
        <begin position="329"/>
        <end position="350"/>
    </location>
</feature>
<comment type="caution">
    <text evidence="3">The sequence shown here is derived from an EMBL/GenBank/DDBJ whole genome shotgun (WGS) entry which is preliminary data.</text>
</comment>
<dbReference type="Proteomes" id="UP000320085">
    <property type="component" value="Unassembled WGS sequence"/>
</dbReference>
<dbReference type="InterPro" id="IPR025559">
    <property type="entry name" value="Eis_dom"/>
</dbReference>
<dbReference type="InterPro" id="IPR000182">
    <property type="entry name" value="GNAT_dom"/>
</dbReference>
<dbReference type="OrthoDB" id="3498897at2"/>
<name>A0A543PM62_9MICO</name>
<keyword evidence="3" id="KW-0808">Transferase</keyword>
<dbReference type="SUPFAM" id="SSF55729">
    <property type="entry name" value="Acyl-CoA N-acyltransferases (Nat)"/>
    <property type="match status" value="1"/>
</dbReference>
<evidence type="ECO:0000313" key="4">
    <source>
        <dbReference type="Proteomes" id="UP000320085"/>
    </source>
</evidence>
<dbReference type="EMBL" id="VFQF01000003">
    <property type="protein sequence ID" value="TQN45156.1"/>
    <property type="molecule type" value="Genomic_DNA"/>
</dbReference>
<dbReference type="PROSITE" id="PS51186">
    <property type="entry name" value="GNAT"/>
    <property type="match status" value="1"/>
</dbReference>
<dbReference type="Gene3D" id="3.30.1050.10">
    <property type="entry name" value="SCP2 sterol-binding domain"/>
    <property type="match status" value="1"/>
</dbReference>
<dbReference type="GO" id="GO:0030649">
    <property type="term" value="P:aminoglycoside antibiotic catabolic process"/>
    <property type="evidence" value="ECO:0007669"/>
    <property type="project" value="TreeGrafter"/>
</dbReference>
<dbReference type="InterPro" id="IPR041380">
    <property type="entry name" value="Acetyltransf_17"/>
</dbReference>
<dbReference type="Pfam" id="PF17668">
    <property type="entry name" value="Acetyltransf_17"/>
    <property type="match status" value="1"/>
</dbReference>
<dbReference type="PANTHER" id="PTHR37817">
    <property type="entry name" value="N-ACETYLTRANSFERASE EIS"/>
    <property type="match status" value="1"/>
</dbReference>
<protein>
    <submittedName>
        <fullName evidence="3">Putative acetyltransferase</fullName>
    </submittedName>
</protein>
<dbReference type="GO" id="GO:0034069">
    <property type="term" value="F:aminoglycoside N-acetyltransferase activity"/>
    <property type="evidence" value="ECO:0007669"/>
    <property type="project" value="TreeGrafter"/>
</dbReference>
<dbReference type="InterPro" id="IPR016181">
    <property type="entry name" value="Acyl_CoA_acyltransferase"/>
</dbReference>
<dbReference type="Gene3D" id="3.40.630.30">
    <property type="match status" value="2"/>
</dbReference>